<evidence type="ECO:0000256" key="1">
    <source>
        <dbReference type="ARBA" id="ARBA00022490"/>
    </source>
</evidence>
<dbReference type="InterPro" id="IPR010074">
    <property type="entry name" value="PRibForGlyAmidine_synth_PurL"/>
</dbReference>
<dbReference type="Pfam" id="PF02769">
    <property type="entry name" value="AIRS_C"/>
    <property type="match status" value="1"/>
</dbReference>
<comment type="caution">
    <text evidence="4">The sequence shown here is derived from an EMBL/GenBank/DDBJ whole genome shotgun (WGS) entry which is preliminary data.</text>
</comment>
<name>A0A0F9N3V2_9ZZZZ</name>
<dbReference type="InterPro" id="IPR016188">
    <property type="entry name" value="PurM-like_N"/>
</dbReference>
<dbReference type="GO" id="GO:0006189">
    <property type="term" value="P:'de novo' IMP biosynthetic process"/>
    <property type="evidence" value="ECO:0007669"/>
    <property type="project" value="InterPro"/>
</dbReference>
<evidence type="ECO:0000259" key="2">
    <source>
        <dbReference type="Pfam" id="PF00586"/>
    </source>
</evidence>
<dbReference type="Gene3D" id="3.90.650.10">
    <property type="entry name" value="PurM-like C-terminal domain"/>
    <property type="match status" value="1"/>
</dbReference>
<dbReference type="InterPro" id="IPR036676">
    <property type="entry name" value="PurM-like_C_sf"/>
</dbReference>
<dbReference type="SUPFAM" id="SSF56042">
    <property type="entry name" value="PurM C-terminal domain-like"/>
    <property type="match status" value="1"/>
</dbReference>
<evidence type="ECO:0008006" key="5">
    <source>
        <dbReference type="Google" id="ProtNLM"/>
    </source>
</evidence>
<dbReference type="EMBL" id="LAZR01008852">
    <property type="protein sequence ID" value="KKM76182.1"/>
    <property type="molecule type" value="Genomic_DNA"/>
</dbReference>
<dbReference type="PANTHER" id="PTHR43555:SF1">
    <property type="entry name" value="PHOSPHORIBOSYLFORMYLGLYCINAMIDINE SYNTHASE SUBUNIT PURL"/>
    <property type="match status" value="1"/>
</dbReference>
<proteinExistence type="predicted"/>
<reference evidence="4" key="1">
    <citation type="journal article" date="2015" name="Nature">
        <title>Complex archaea that bridge the gap between prokaryotes and eukaryotes.</title>
        <authorList>
            <person name="Spang A."/>
            <person name="Saw J.H."/>
            <person name="Jorgensen S.L."/>
            <person name="Zaremba-Niedzwiedzka K."/>
            <person name="Martijn J."/>
            <person name="Lind A.E."/>
            <person name="van Eijk R."/>
            <person name="Schleper C."/>
            <person name="Guy L."/>
            <person name="Ettema T.J."/>
        </authorList>
    </citation>
    <scope>NUCLEOTIDE SEQUENCE</scope>
</reference>
<sequence length="370" mass="39414">MGELNVIERALMYALFVHLHHNIDNVIDFEEITKLNQKIRKESYPDILLIGPGDDAGVIEIPETNTILVGKMESHCSPCVVDPWGSAFTGGGGAIRDVVAMGARPLFLEDFVGLGPLEKKVLVGPCGFKGECRCGKCQWMTNQARLNLITKGVRDVCELMGVILLGGGLSTSLDGVVPAVVVSVVGKLVTDKPLTKPFKNPGDSIILIGETDDDGNDTIFRAGLAKEMKPAKPLLREERTSMEAALAAIRTGLMHSLSDLGAAGIGAAVCEAAKTSGLGAEIELSKVPIKQGKQLNPAELILNETQARYSFTVSPENAQCVLDEIKGAGGVGTVIGEVKEDTKTIFTHNGEVVASISNRPSKEVLDFLKR</sequence>
<feature type="domain" description="PurM-like N-terminal" evidence="2">
    <location>
        <begin position="53"/>
        <end position="187"/>
    </location>
</feature>
<dbReference type="Pfam" id="PF00586">
    <property type="entry name" value="AIRS"/>
    <property type="match status" value="1"/>
</dbReference>
<dbReference type="GO" id="GO:0004642">
    <property type="term" value="F:phosphoribosylformylglycinamidine synthase activity"/>
    <property type="evidence" value="ECO:0007669"/>
    <property type="project" value="InterPro"/>
</dbReference>
<dbReference type="InterPro" id="IPR010918">
    <property type="entry name" value="PurM-like_C_dom"/>
</dbReference>
<keyword evidence="1" id="KW-0963">Cytoplasm</keyword>
<accession>A0A0F9N3V2</accession>
<dbReference type="InterPro" id="IPR036921">
    <property type="entry name" value="PurM-like_N_sf"/>
</dbReference>
<dbReference type="Gene3D" id="3.30.1330.10">
    <property type="entry name" value="PurM-like, N-terminal domain"/>
    <property type="match status" value="1"/>
</dbReference>
<gene>
    <name evidence="4" type="ORF">LCGC14_1382730</name>
</gene>
<dbReference type="PANTHER" id="PTHR43555">
    <property type="entry name" value="PHOSPHORIBOSYLFORMYLGLYCINAMIDINE SYNTHASE SUBUNIT PURL"/>
    <property type="match status" value="1"/>
</dbReference>
<dbReference type="SUPFAM" id="SSF55326">
    <property type="entry name" value="PurM N-terminal domain-like"/>
    <property type="match status" value="1"/>
</dbReference>
<feature type="domain" description="PurM-like C-terminal" evidence="3">
    <location>
        <begin position="201"/>
        <end position="346"/>
    </location>
</feature>
<protein>
    <recommendedName>
        <fullName evidence="5">PurM-like C-terminal domain-containing protein</fullName>
    </recommendedName>
</protein>
<evidence type="ECO:0000259" key="3">
    <source>
        <dbReference type="Pfam" id="PF02769"/>
    </source>
</evidence>
<dbReference type="AlphaFoldDB" id="A0A0F9N3V2"/>
<organism evidence="4">
    <name type="scientific">marine sediment metagenome</name>
    <dbReference type="NCBI Taxonomy" id="412755"/>
    <lineage>
        <taxon>unclassified sequences</taxon>
        <taxon>metagenomes</taxon>
        <taxon>ecological metagenomes</taxon>
    </lineage>
</organism>
<evidence type="ECO:0000313" key="4">
    <source>
        <dbReference type="EMBL" id="KKM76182.1"/>
    </source>
</evidence>